<feature type="compositionally biased region" description="Polar residues" evidence="1">
    <location>
        <begin position="67"/>
        <end position="79"/>
    </location>
</feature>
<keyword evidence="3" id="KW-1185">Reference proteome</keyword>
<evidence type="ECO:0000313" key="3">
    <source>
        <dbReference type="Proteomes" id="UP000693946"/>
    </source>
</evidence>
<gene>
    <name evidence="2" type="ORF">JOB18_047682</name>
</gene>
<reference evidence="2 3" key="1">
    <citation type="journal article" date="2021" name="Sci. Rep.">
        <title>Chromosome anchoring in Senegalese sole (Solea senegalensis) reveals sex-associated markers and genome rearrangements in flatfish.</title>
        <authorList>
            <person name="Guerrero-Cozar I."/>
            <person name="Gomez-Garrido J."/>
            <person name="Berbel C."/>
            <person name="Martinez-Blanch J.F."/>
            <person name="Alioto T."/>
            <person name="Claros M.G."/>
            <person name="Gagnaire P.A."/>
            <person name="Manchado M."/>
        </authorList>
    </citation>
    <scope>NUCLEOTIDE SEQUENCE [LARGE SCALE GENOMIC DNA]</scope>
    <source>
        <strain evidence="2">Sse05_10M</strain>
    </source>
</reference>
<protein>
    <submittedName>
        <fullName evidence="2">Uncharacterized protein</fullName>
    </submittedName>
</protein>
<dbReference type="EMBL" id="JAGKHQ010000009">
    <property type="protein sequence ID" value="KAG7509555.1"/>
    <property type="molecule type" value="Genomic_DNA"/>
</dbReference>
<evidence type="ECO:0000256" key="1">
    <source>
        <dbReference type="SAM" id="MobiDB-lite"/>
    </source>
</evidence>
<organism evidence="2 3">
    <name type="scientific">Solea senegalensis</name>
    <name type="common">Senegalese sole</name>
    <dbReference type="NCBI Taxonomy" id="28829"/>
    <lineage>
        <taxon>Eukaryota</taxon>
        <taxon>Metazoa</taxon>
        <taxon>Chordata</taxon>
        <taxon>Craniata</taxon>
        <taxon>Vertebrata</taxon>
        <taxon>Euteleostomi</taxon>
        <taxon>Actinopterygii</taxon>
        <taxon>Neopterygii</taxon>
        <taxon>Teleostei</taxon>
        <taxon>Neoteleostei</taxon>
        <taxon>Acanthomorphata</taxon>
        <taxon>Carangaria</taxon>
        <taxon>Pleuronectiformes</taxon>
        <taxon>Pleuronectoidei</taxon>
        <taxon>Soleidae</taxon>
        <taxon>Solea</taxon>
    </lineage>
</organism>
<proteinExistence type="predicted"/>
<dbReference type="Proteomes" id="UP000693946">
    <property type="component" value="Linkage Group LG17"/>
</dbReference>
<dbReference type="AlphaFoldDB" id="A0AAV6RY41"/>
<accession>A0AAV6RY41</accession>
<sequence length="104" mass="11590">MSLRPASRQSKPPGQSTGCHPSDTHRHTAATQARQTGRRPRTNRPPVDGRRVNFDYRESNITVFTSVPDSHSCKQTSPTHPGREKGAESALYVSDKWCKQFTVA</sequence>
<name>A0AAV6RY41_SOLSE</name>
<feature type="compositionally biased region" description="Polar residues" evidence="1">
    <location>
        <begin position="7"/>
        <end position="19"/>
    </location>
</feature>
<comment type="caution">
    <text evidence="2">The sequence shown here is derived from an EMBL/GenBank/DDBJ whole genome shotgun (WGS) entry which is preliminary data.</text>
</comment>
<evidence type="ECO:0000313" key="2">
    <source>
        <dbReference type="EMBL" id="KAG7509555.1"/>
    </source>
</evidence>
<feature type="region of interest" description="Disordered" evidence="1">
    <location>
        <begin position="1"/>
        <end position="53"/>
    </location>
</feature>
<feature type="region of interest" description="Disordered" evidence="1">
    <location>
        <begin position="67"/>
        <end position="88"/>
    </location>
</feature>